<name>A0A4R6IDZ8_9MOLU</name>
<evidence type="ECO:0000313" key="3">
    <source>
        <dbReference type="Proteomes" id="UP000295518"/>
    </source>
</evidence>
<dbReference type="Gene3D" id="1.20.58.220">
    <property type="entry name" value="Phosphate transport system protein phou homolog 2, domain 2"/>
    <property type="match status" value="1"/>
</dbReference>
<dbReference type="InterPro" id="IPR028366">
    <property type="entry name" value="PhoU"/>
</dbReference>
<dbReference type="EMBL" id="SNWN01000013">
    <property type="protein sequence ID" value="TDO19808.1"/>
    <property type="molecule type" value="Genomic_DNA"/>
</dbReference>
<dbReference type="InterPro" id="IPR026022">
    <property type="entry name" value="PhoU_dom"/>
</dbReference>
<accession>A0A4R6IDZ8</accession>
<evidence type="ECO:0000259" key="1">
    <source>
        <dbReference type="Pfam" id="PF01895"/>
    </source>
</evidence>
<dbReference type="Pfam" id="PF01895">
    <property type="entry name" value="PhoU"/>
    <property type="match status" value="1"/>
</dbReference>
<dbReference type="InterPro" id="IPR038078">
    <property type="entry name" value="PhoU-like_sf"/>
</dbReference>
<dbReference type="GO" id="GO:0030643">
    <property type="term" value="P:intracellular phosphate ion homeostasis"/>
    <property type="evidence" value="ECO:0007669"/>
    <property type="project" value="InterPro"/>
</dbReference>
<feature type="domain" description="PhoU" evidence="1">
    <location>
        <begin position="35"/>
        <end position="112"/>
    </location>
</feature>
<dbReference type="NCBIfam" id="TIGR02135">
    <property type="entry name" value="phoU_full"/>
    <property type="match status" value="1"/>
</dbReference>
<proteinExistence type="predicted"/>
<comment type="caution">
    <text evidence="2">The sequence shown here is derived from an EMBL/GenBank/DDBJ whole genome shotgun (WGS) entry which is preliminary data.</text>
</comment>
<dbReference type="SUPFAM" id="SSF109755">
    <property type="entry name" value="PhoU-like"/>
    <property type="match status" value="1"/>
</dbReference>
<dbReference type="PANTHER" id="PTHR42930">
    <property type="entry name" value="PHOSPHATE-SPECIFIC TRANSPORT SYSTEM ACCESSORY PROTEIN PHOU"/>
    <property type="match status" value="1"/>
</dbReference>
<dbReference type="AlphaFoldDB" id="A0A4R6IDZ8"/>
<gene>
    <name evidence="2" type="ORF">EI74_0613</name>
</gene>
<dbReference type="GO" id="GO:0045936">
    <property type="term" value="P:negative regulation of phosphate metabolic process"/>
    <property type="evidence" value="ECO:0007669"/>
    <property type="project" value="InterPro"/>
</dbReference>
<keyword evidence="3" id="KW-1185">Reference proteome</keyword>
<protein>
    <submittedName>
        <fullName evidence="2">Phosphate transport system protein</fullName>
    </submittedName>
</protein>
<organism evidence="2 3">
    <name type="scientific">Mycoplasma testudineum</name>
    <dbReference type="NCBI Taxonomy" id="244584"/>
    <lineage>
        <taxon>Bacteria</taxon>
        <taxon>Bacillati</taxon>
        <taxon>Mycoplasmatota</taxon>
        <taxon>Mollicutes</taxon>
        <taxon>Mycoplasmataceae</taxon>
        <taxon>Mycoplasma</taxon>
    </lineage>
</organism>
<dbReference type="OrthoDB" id="9814256at2"/>
<dbReference type="PANTHER" id="PTHR42930:SF3">
    <property type="entry name" value="PHOSPHATE-SPECIFIC TRANSPORT SYSTEM ACCESSORY PROTEIN PHOU"/>
    <property type="match status" value="1"/>
</dbReference>
<evidence type="ECO:0000313" key="2">
    <source>
        <dbReference type="EMBL" id="TDO19808.1"/>
    </source>
</evidence>
<reference evidence="2 3" key="1">
    <citation type="submission" date="2019-03" db="EMBL/GenBank/DDBJ databases">
        <title>Genomic Encyclopedia of Archaeal and Bacterial Type Strains, Phase II (KMG-II): from individual species to whole genera.</title>
        <authorList>
            <person name="Goeker M."/>
        </authorList>
    </citation>
    <scope>NUCLEOTIDE SEQUENCE [LARGE SCALE GENOMIC DNA]</scope>
    <source>
        <strain evidence="2 3">ATCC 700618</strain>
    </source>
</reference>
<dbReference type="Proteomes" id="UP000295518">
    <property type="component" value="Unassembled WGS sequence"/>
</dbReference>
<dbReference type="RefSeq" id="WP_094254770.1">
    <property type="nucleotide sequence ID" value="NZ_NNCE01000005.1"/>
</dbReference>
<sequence>MSRNYENLRNSEENLSKIFEKFFRHSIKIHRTTLKAIDALIEKNNEKAEEYFVQIDKEEFESNQFEANIIDEAVWIISKDQPLANHLRFLIAIISSSSDLERICDYAKNISKFLKFNYHSDQYYLENLKSLHTNVFKKYFEIFEKFKATDPNHVLEFALSKKESFERKYIQNIKIVTQRLTLENQQDYLYNFIIALKNVERILDHQINIIEKFIYIKRGAFIIEKTDLGSK</sequence>